<sequence length="116" mass="11968">MNQHAAGEALAAQVAAAVRQVPGVAFLKPSLHGLLRASIRSVPLGSPGRPTEGVRLVRGPGPEPWAVSIHVVASRGHRALDVARAIREAATTALMVAFPDDKSQPVSVTVTISGIV</sequence>
<reference evidence="1 2" key="2">
    <citation type="journal article" date="2011" name="J. Antibiot.">
        <title>Furaquinocins I and J: novel polyketide isoprenoid hybrid compounds from Streptomyces reveromyceticus SN-593.</title>
        <authorList>
            <person name="Panthee S."/>
            <person name="Takahashi S."/>
            <person name="Takagi H."/>
            <person name="Nogawa T."/>
            <person name="Oowada E."/>
            <person name="Uramoto M."/>
            <person name="Osada H."/>
        </authorList>
    </citation>
    <scope>NUCLEOTIDE SEQUENCE [LARGE SCALE GENOMIC DNA]</scope>
    <source>
        <strain evidence="1 2">SN-593</strain>
    </source>
</reference>
<reference evidence="1 2" key="1">
    <citation type="journal article" date="2010" name="J. Bacteriol.">
        <title>Biochemical characterization of a novel indole prenyltransferase from Streptomyces sp. SN-593.</title>
        <authorList>
            <person name="Takahashi S."/>
            <person name="Takagi H."/>
            <person name="Toyoda A."/>
            <person name="Uramoto M."/>
            <person name="Nogawa T."/>
            <person name="Ueki M."/>
            <person name="Sakaki Y."/>
            <person name="Osada H."/>
        </authorList>
    </citation>
    <scope>NUCLEOTIDE SEQUENCE [LARGE SCALE GENOMIC DNA]</scope>
    <source>
        <strain evidence="1 2">SN-593</strain>
    </source>
</reference>
<dbReference type="EMBL" id="AP018365">
    <property type="protein sequence ID" value="BBA99304.1"/>
    <property type="molecule type" value="Genomic_DNA"/>
</dbReference>
<gene>
    <name evidence="1" type="ORF">RVR_5861</name>
</gene>
<evidence type="ECO:0000313" key="1">
    <source>
        <dbReference type="EMBL" id="BBA99304.1"/>
    </source>
</evidence>
<proteinExistence type="predicted"/>
<name>A0A7U3VQ60_9ACTN</name>
<dbReference type="AlphaFoldDB" id="A0A7U3VQ60"/>
<reference evidence="1 2" key="4">
    <citation type="journal article" date="2020" name="Sci. Rep.">
        <title>beta-carboline chemical signals induce reveromycin production through a LuxR family regulator in Streptomyces sp. SN-593.</title>
        <authorList>
            <person name="Panthee S."/>
            <person name="Kito N."/>
            <person name="Hayashi T."/>
            <person name="Shimizu T."/>
            <person name="Ishikawa J."/>
            <person name="Hamamoto H."/>
            <person name="Osada H."/>
            <person name="Takahashi S."/>
        </authorList>
    </citation>
    <scope>NUCLEOTIDE SEQUENCE [LARGE SCALE GENOMIC DNA]</scope>
    <source>
        <strain evidence="1 2">SN-593</strain>
    </source>
</reference>
<accession>A0A7U3VQ60</accession>
<evidence type="ECO:0008006" key="3">
    <source>
        <dbReference type="Google" id="ProtNLM"/>
    </source>
</evidence>
<dbReference type="RefSeq" id="WP_202235320.1">
    <property type="nucleotide sequence ID" value="NZ_AP018365.1"/>
</dbReference>
<evidence type="ECO:0000313" key="2">
    <source>
        <dbReference type="Proteomes" id="UP000595703"/>
    </source>
</evidence>
<protein>
    <recommendedName>
        <fullName evidence="3">Asp23/Gls24 family envelope stress response protein</fullName>
    </recommendedName>
</protein>
<dbReference type="KEGG" id="arev:RVR_5861"/>
<dbReference type="Proteomes" id="UP000595703">
    <property type="component" value="Chromosome"/>
</dbReference>
<keyword evidence="2" id="KW-1185">Reference proteome</keyword>
<organism evidence="1 2">
    <name type="scientific">Actinacidiphila reveromycinica</name>
    <dbReference type="NCBI Taxonomy" id="659352"/>
    <lineage>
        <taxon>Bacteria</taxon>
        <taxon>Bacillati</taxon>
        <taxon>Actinomycetota</taxon>
        <taxon>Actinomycetes</taxon>
        <taxon>Kitasatosporales</taxon>
        <taxon>Streptomycetaceae</taxon>
        <taxon>Actinacidiphila</taxon>
    </lineage>
</organism>
<reference evidence="1 2" key="3">
    <citation type="journal article" date="2011" name="Nat. Chem. Biol.">
        <title>Reveromycin A biosynthesis uses RevG and RevJ for stereospecific spiroacetal formation.</title>
        <authorList>
            <person name="Takahashi S."/>
            <person name="Toyoda A."/>
            <person name="Sekiyama Y."/>
            <person name="Takagi H."/>
            <person name="Nogawa T."/>
            <person name="Uramoto M."/>
            <person name="Suzuki R."/>
            <person name="Koshino H."/>
            <person name="Kumano T."/>
            <person name="Panthee S."/>
            <person name="Dairi T."/>
            <person name="Ishikawa J."/>
            <person name="Ikeda H."/>
            <person name="Sakaki Y."/>
            <person name="Osada H."/>
        </authorList>
    </citation>
    <scope>NUCLEOTIDE SEQUENCE [LARGE SCALE GENOMIC DNA]</scope>
    <source>
        <strain evidence="1 2">SN-593</strain>
    </source>
</reference>